<keyword evidence="2" id="KW-1185">Reference proteome</keyword>
<name>A0ABW1CWF6_9ACTN</name>
<comment type="caution">
    <text evidence="1">The sequence shown here is derived from an EMBL/GenBank/DDBJ whole genome shotgun (WGS) entry which is preliminary data.</text>
</comment>
<evidence type="ECO:0000313" key="2">
    <source>
        <dbReference type="Proteomes" id="UP001596058"/>
    </source>
</evidence>
<gene>
    <name evidence="1" type="ORF">ACFPZ3_36105</name>
</gene>
<dbReference type="Proteomes" id="UP001596058">
    <property type="component" value="Unassembled WGS sequence"/>
</dbReference>
<evidence type="ECO:0000313" key="1">
    <source>
        <dbReference type="EMBL" id="MFC5829320.1"/>
    </source>
</evidence>
<protein>
    <recommendedName>
        <fullName evidence="3">XRE family transcriptional regulator</fullName>
    </recommendedName>
</protein>
<organism evidence="1 2">
    <name type="scientific">Nonomuraea insulae</name>
    <dbReference type="NCBI Taxonomy" id="1616787"/>
    <lineage>
        <taxon>Bacteria</taxon>
        <taxon>Bacillati</taxon>
        <taxon>Actinomycetota</taxon>
        <taxon>Actinomycetes</taxon>
        <taxon>Streptosporangiales</taxon>
        <taxon>Streptosporangiaceae</taxon>
        <taxon>Nonomuraea</taxon>
    </lineage>
</organism>
<sequence>MSGEGYRVLLQARAWSKRLREKGFTWEQVADVLALTHRVSPLRLYRLAHGRTAADVVAAVNDADPAGTATLRDSRLYDYESWPEAGRRPPTCLLARLAKIYEIDGRSLVRDEILVSYGAADRELICAADFRDLDANRLSSPRRVTMAVSAAVKSPDTSHLDASECIRLLRATSAEEADVRRRELLFELALVLGGSRALDLLRTLTPEEGERLAGVLRNTWRVDESTVRTFEKLSLHARRADDVSGPAPLLPMVNGQRAAIGRLLARESMPSSLRNRLLDTYGQMAQLAGFLAYDLCDYAAAEQALRDGLRATLDLGDPTLVAYMHYWLGRMAADQNRTGAVLDHAFAVRSWAARSPSKRVGALHEMLFSRAYAAEGNTAASARAHERAIASAGTSNDNHPDYLSWATPSVVETVSGALQVRLAQPGLVIAAAERLLAGIDPKFKRRHGLLLARYSSALTTAKEIPEAAARLTEAAHITRQHSSARLSQEIGQARARLEPWAATSYVQQLDEVLRSRGLTSERSAVEA</sequence>
<accession>A0ABW1CWF6</accession>
<reference evidence="2" key="1">
    <citation type="journal article" date="2019" name="Int. J. Syst. Evol. Microbiol.">
        <title>The Global Catalogue of Microorganisms (GCM) 10K type strain sequencing project: providing services to taxonomists for standard genome sequencing and annotation.</title>
        <authorList>
            <consortium name="The Broad Institute Genomics Platform"/>
            <consortium name="The Broad Institute Genome Sequencing Center for Infectious Disease"/>
            <person name="Wu L."/>
            <person name="Ma J."/>
        </authorList>
    </citation>
    <scope>NUCLEOTIDE SEQUENCE [LARGE SCALE GENOMIC DNA]</scope>
    <source>
        <strain evidence="2">CCUG 53903</strain>
    </source>
</reference>
<dbReference type="RefSeq" id="WP_379518807.1">
    <property type="nucleotide sequence ID" value="NZ_JBHSPA010000045.1"/>
</dbReference>
<proteinExistence type="predicted"/>
<dbReference type="EMBL" id="JBHSPA010000045">
    <property type="protein sequence ID" value="MFC5829320.1"/>
    <property type="molecule type" value="Genomic_DNA"/>
</dbReference>
<evidence type="ECO:0008006" key="3">
    <source>
        <dbReference type="Google" id="ProtNLM"/>
    </source>
</evidence>